<protein>
    <recommendedName>
        <fullName evidence="1">Protein kinase domain-containing protein</fullName>
    </recommendedName>
</protein>
<dbReference type="InterPro" id="IPR011009">
    <property type="entry name" value="Kinase-like_dom_sf"/>
</dbReference>
<proteinExistence type="predicted"/>
<dbReference type="AlphaFoldDB" id="X1H238"/>
<feature type="domain" description="Protein kinase" evidence="1">
    <location>
        <begin position="1"/>
        <end position="46"/>
    </location>
</feature>
<gene>
    <name evidence="2" type="ORF">S03H2_18520</name>
</gene>
<accession>X1H238</accession>
<dbReference type="GO" id="GO:0005524">
    <property type="term" value="F:ATP binding"/>
    <property type="evidence" value="ECO:0007669"/>
    <property type="project" value="InterPro"/>
</dbReference>
<comment type="caution">
    <text evidence="2">The sequence shown here is derived from an EMBL/GenBank/DDBJ whole genome shotgun (WGS) entry which is preliminary data.</text>
</comment>
<dbReference type="PROSITE" id="PS50011">
    <property type="entry name" value="PROTEIN_KINASE_DOM"/>
    <property type="match status" value="1"/>
</dbReference>
<feature type="non-terminal residue" evidence="2">
    <location>
        <position position="46"/>
    </location>
</feature>
<organism evidence="2">
    <name type="scientific">marine sediment metagenome</name>
    <dbReference type="NCBI Taxonomy" id="412755"/>
    <lineage>
        <taxon>unclassified sequences</taxon>
        <taxon>metagenomes</taxon>
        <taxon>ecological metagenomes</taxon>
    </lineage>
</organism>
<evidence type="ECO:0000313" key="2">
    <source>
        <dbReference type="EMBL" id="GAH39343.1"/>
    </source>
</evidence>
<reference evidence="2" key="1">
    <citation type="journal article" date="2014" name="Front. Microbiol.">
        <title>High frequency of phylogenetically diverse reductive dehalogenase-homologous genes in deep subseafloor sedimentary metagenomes.</title>
        <authorList>
            <person name="Kawai M."/>
            <person name="Futagami T."/>
            <person name="Toyoda A."/>
            <person name="Takaki Y."/>
            <person name="Nishi S."/>
            <person name="Hori S."/>
            <person name="Arai W."/>
            <person name="Tsubouchi T."/>
            <person name="Morono Y."/>
            <person name="Uchiyama I."/>
            <person name="Ito T."/>
            <person name="Fujiyama A."/>
            <person name="Inagaki F."/>
            <person name="Takami H."/>
        </authorList>
    </citation>
    <scope>NUCLEOTIDE SEQUENCE</scope>
    <source>
        <strain evidence="2">Expedition CK06-06</strain>
    </source>
</reference>
<dbReference type="EMBL" id="BARU01009613">
    <property type="protein sequence ID" value="GAH39343.1"/>
    <property type="molecule type" value="Genomic_DNA"/>
</dbReference>
<evidence type="ECO:0000259" key="1">
    <source>
        <dbReference type="PROSITE" id="PS50011"/>
    </source>
</evidence>
<dbReference type="Gene3D" id="1.10.510.10">
    <property type="entry name" value="Transferase(Phosphotransferase) domain 1"/>
    <property type="match status" value="1"/>
</dbReference>
<dbReference type="InterPro" id="IPR000719">
    <property type="entry name" value="Prot_kinase_dom"/>
</dbReference>
<dbReference type="GO" id="GO:0004672">
    <property type="term" value="F:protein kinase activity"/>
    <property type="evidence" value="ECO:0007669"/>
    <property type="project" value="InterPro"/>
</dbReference>
<dbReference type="SUPFAM" id="SSF56112">
    <property type="entry name" value="Protein kinase-like (PK-like)"/>
    <property type="match status" value="1"/>
</dbReference>
<name>X1H238_9ZZZZ</name>
<sequence length="46" mass="4924">MEFVPGEDLKSSLIRMGPLSAAKAIFIAKQVCEGMVEAHGLGVVHR</sequence>